<reference evidence="2" key="4">
    <citation type="journal article" date="2022" name="PLoS Pathog.">
        <title>Chromosome-level genome of Schistosoma haematobium underpins genome-wide explorations of molecular variation.</title>
        <authorList>
            <person name="Stroehlein A.J."/>
            <person name="Korhonen P.K."/>
            <person name="Lee V.V."/>
            <person name="Ralph S.A."/>
            <person name="Mentink-Kane M."/>
            <person name="You H."/>
            <person name="McManus D.P."/>
            <person name="Tchuente L.T."/>
            <person name="Stothard J.R."/>
            <person name="Kaur P."/>
            <person name="Dudchenko O."/>
            <person name="Aiden E.L."/>
            <person name="Yang B."/>
            <person name="Yang H."/>
            <person name="Emery A.M."/>
            <person name="Webster B.L."/>
            <person name="Brindley P.J."/>
            <person name="Rollinson D."/>
            <person name="Chang B.C.H."/>
            <person name="Gasser R.B."/>
            <person name="Young N.D."/>
        </authorList>
    </citation>
    <scope>NUCLEOTIDE SEQUENCE</scope>
</reference>
<dbReference type="GeneID" id="75577266"/>
<protein>
    <submittedName>
        <fullName evidence="2">Uncharacterized protein</fullName>
    </submittedName>
</protein>
<comment type="caution">
    <text evidence="2">The sequence shown here is derived from an EMBL/GenBank/DDBJ whole genome shotgun (WGS) entry which is preliminary data.</text>
</comment>
<sequence length="123" mass="14620">MSDTLHFNFLLWLCFIKLIYSNHHSTIGIINVNETDQTFSQTDHYYYTELIRFNQSSPVIFDHMNKPINLSRPRPFMPLFPFIYFGEQFRLVTIFSQGFELYTFGISHFISSKSPANKYEDTL</sequence>
<proteinExistence type="predicted"/>
<reference evidence="2" key="2">
    <citation type="journal article" date="2019" name="Gigascience">
        <title>High-quality Schistosoma haematobium genome achieved by single-molecule and long-range sequencing.</title>
        <authorList>
            <person name="Stroehlein A.J."/>
            <person name="Korhonen P.K."/>
            <person name="Chong T.M."/>
            <person name="Lim Y.L."/>
            <person name="Chan K.G."/>
            <person name="Webster B."/>
            <person name="Rollinson D."/>
            <person name="Brindley P.J."/>
            <person name="Gasser R.B."/>
            <person name="Young N.D."/>
        </authorList>
    </citation>
    <scope>NUCLEOTIDE SEQUENCE</scope>
</reference>
<name>A0A922LTF9_SCHHA</name>
<reference evidence="2" key="1">
    <citation type="journal article" date="2012" name="Nat. Genet.">
        <title>Whole-genome sequence of Schistosoma haematobium.</title>
        <authorList>
            <person name="Young N.D."/>
            <person name="Jex A.R."/>
            <person name="Li B."/>
            <person name="Liu S."/>
            <person name="Yang L."/>
            <person name="Xiong Z."/>
            <person name="Li Y."/>
            <person name="Cantacessi C."/>
            <person name="Hall R.S."/>
            <person name="Xu X."/>
            <person name="Chen F."/>
            <person name="Wu X."/>
            <person name="Zerlotini A."/>
            <person name="Oliveira G."/>
            <person name="Hofmann A."/>
            <person name="Zhang G."/>
            <person name="Fang X."/>
            <person name="Kang Y."/>
            <person name="Campbell B.E."/>
            <person name="Loukas A."/>
            <person name="Ranganathan S."/>
            <person name="Rollinson D."/>
            <person name="Rinaldi G."/>
            <person name="Brindley P.J."/>
            <person name="Yang H."/>
            <person name="Wang J."/>
            <person name="Wang J."/>
            <person name="Gasser R.B."/>
        </authorList>
    </citation>
    <scope>NUCLEOTIDE SEQUENCE</scope>
</reference>
<organism evidence="2 3">
    <name type="scientific">Schistosoma haematobium</name>
    <name type="common">Blood fluke</name>
    <dbReference type="NCBI Taxonomy" id="6185"/>
    <lineage>
        <taxon>Eukaryota</taxon>
        <taxon>Metazoa</taxon>
        <taxon>Spiralia</taxon>
        <taxon>Lophotrochozoa</taxon>
        <taxon>Platyhelminthes</taxon>
        <taxon>Trematoda</taxon>
        <taxon>Digenea</taxon>
        <taxon>Strigeidida</taxon>
        <taxon>Schistosomatoidea</taxon>
        <taxon>Schistosomatidae</taxon>
        <taxon>Schistosoma</taxon>
    </lineage>
</organism>
<evidence type="ECO:0000256" key="1">
    <source>
        <dbReference type="SAM" id="SignalP"/>
    </source>
</evidence>
<dbReference type="AlphaFoldDB" id="A0A922LTF9"/>
<keyword evidence="1" id="KW-0732">Signal</keyword>
<evidence type="ECO:0000313" key="3">
    <source>
        <dbReference type="Proteomes" id="UP000471633"/>
    </source>
</evidence>
<reference evidence="2" key="3">
    <citation type="submission" date="2021-06" db="EMBL/GenBank/DDBJ databases">
        <title>Chromosome-level genome assembly for S. haematobium.</title>
        <authorList>
            <person name="Stroehlein A.J."/>
        </authorList>
    </citation>
    <scope>NUCLEOTIDE SEQUENCE</scope>
</reference>
<evidence type="ECO:0000313" key="2">
    <source>
        <dbReference type="EMBL" id="KAH9592950.1"/>
    </source>
</evidence>
<accession>A0A922LTF9</accession>
<gene>
    <name evidence="2" type="ORF">MS3_00004694</name>
</gene>
<dbReference type="KEGG" id="shx:MS3_00004694"/>
<dbReference type="EMBL" id="AMPZ03000002">
    <property type="protein sequence ID" value="KAH9592950.1"/>
    <property type="molecule type" value="Genomic_DNA"/>
</dbReference>
<dbReference type="CTD" id="75577266"/>
<feature type="signal peptide" evidence="1">
    <location>
        <begin position="1"/>
        <end position="21"/>
    </location>
</feature>
<keyword evidence="3" id="KW-1185">Reference proteome</keyword>
<dbReference type="Proteomes" id="UP000471633">
    <property type="component" value="Unassembled WGS sequence"/>
</dbReference>
<dbReference type="RefSeq" id="XP_051072848.1">
    <property type="nucleotide sequence ID" value="XM_051212658.1"/>
</dbReference>
<feature type="chain" id="PRO_5037276937" evidence="1">
    <location>
        <begin position="22"/>
        <end position="123"/>
    </location>
</feature>